<sequence>MTSSKSLLAALVVLAAQCSLAAAQFGYGGYGPRAFGYCRSGVRFGRTGTGRTGTRPDGSSGPVLGGRPSDDGVPGSYRYRVRVSGFFRF</sequence>
<protein>
    <submittedName>
        <fullName evidence="3">Putative glycine rich protein</fullName>
    </submittedName>
</protein>
<feature type="region of interest" description="Disordered" evidence="1">
    <location>
        <begin position="46"/>
        <end position="74"/>
    </location>
</feature>
<organism evidence="3">
    <name type="scientific">Ixodes ricinus</name>
    <name type="common">Common tick</name>
    <name type="synonym">Acarus ricinus</name>
    <dbReference type="NCBI Taxonomy" id="34613"/>
    <lineage>
        <taxon>Eukaryota</taxon>
        <taxon>Metazoa</taxon>
        <taxon>Ecdysozoa</taxon>
        <taxon>Arthropoda</taxon>
        <taxon>Chelicerata</taxon>
        <taxon>Arachnida</taxon>
        <taxon>Acari</taxon>
        <taxon>Parasitiformes</taxon>
        <taxon>Ixodida</taxon>
        <taxon>Ixodoidea</taxon>
        <taxon>Ixodidae</taxon>
        <taxon>Ixodinae</taxon>
        <taxon>Ixodes</taxon>
    </lineage>
</organism>
<reference evidence="3" key="1">
    <citation type="submission" date="2012-12" db="EMBL/GenBank/DDBJ databases">
        <title>Identification and characterization of a phenylalanine ammonia-lyase gene family in Isatis indigotica Fort.</title>
        <authorList>
            <person name="Liu Q."/>
            <person name="Chen J."/>
            <person name="Zhou X."/>
            <person name="Di P."/>
            <person name="Xiao Y."/>
            <person name="Xuan H."/>
            <person name="Zhang L."/>
            <person name="Chen W."/>
        </authorList>
    </citation>
    <scope>NUCLEOTIDE SEQUENCE</scope>
    <source>
        <tissue evidence="3">Salivary gland</tissue>
    </source>
</reference>
<evidence type="ECO:0000313" key="3">
    <source>
        <dbReference type="EMBL" id="JAA69360.1"/>
    </source>
</evidence>
<keyword evidence="2" id="KW-0732">Signal</keyword>
<evidence type="ECO:0000256" key="1">
    <source>
        <dbReference type="SAM" id="MobiDB-lite"/>
    </source>
</evidence>
<feature type="chain" id="PRO_5005517397" evidence="2">
    <location>
        <begin position="24"/>
        <end position="89"/>
    </location>
</feature>
<proteinExistence type="evidence at transcript level"/>
<dbReference type="AlphaFoldDB" id="A0A0K8RDY8"/>
<evidence type="ECO:0000256" key="2">
    <source>
        <dbReference type="SAM" id="SignalP"/>
    </source>
</evidence>
<name>A0A0K8RDY8_IXORI</name>
<dbReference type="EMBL" id="GADI01004448">
    <property type="protein sequence ID" value="JAA69360.1"/>
    <property type="molecule type" value="mRNA"/>
</dbReference>
<accession>A0A0K8RDY8</accession>
<feature type="compositionally biased region" description="Low complexity" evidence="1">
    <location>
        <begin position="52"/>
        <end position="61"/>
    </location>
</feature>
<feature type="signal peptide" evidence="2">
    <location>
        <begin position="1"/>
        <end position="23"/>
    </location>
</feature>